<evidence type="ECO:0000313" key="2">
    <source>
        <dbReference type="EMBL" id="CAD6199076.1"/>
    </source>
</evidence>
<feature type="transmembrane region" description="Helical" evidence="1">
    <location>
        <begin position="59"/>
        <end position="80"/>
    </location>
</feature>
<feature type="transmembrane region" description="Helical" evidence="1">
    <location>
        <begin position="132"/>
        <end position="155"/>
    </location>
</feature>
<keyword evidence="1" id="KW-0472">Membrane</keyword>
<feature type="transmembrane region" description="Helical" evidence="1">
    <location>
        <begin position="20"/>
        <end position="39"/>
    </location>
</feature>
<name>A0A8S1HVQ0_9PELO</name>
<proteinExistence type="predicted"/>
<comment type="caution">
    <text evidence="2">The sequence shown here is derived from an EMBL/GenBank/DDBJ whole genome shotgun (WGS) entry which is preliminary data.</text>
</comment>
<organism evidence="2 3">
    <name type="scientific">Caenorhabditis auriculariae</name>
    <dbReference type="NCBI Taxonomy" id="2777116"/>
    <lineage>
        <taxon>Eukaryota</taxon>
        <taxon>Metazoa</taxon>
        <taxon>Ecdysozoa</taxon>
        <taxon>Nematoda</taxon>
        <taxon>Chromadorea</taxon>
        <taxon>Rhabditida</taxon>
        <taxon>Rhabditina</taxon>
        <taxon>Rhabditomorpha</taxon>
        <taxon>Rhabditoidea</taxon>
        <taxon>Rhabditidae</taxon>
        <taxon>Peloderinae</taxon>
        <taxon>Caenorhabditis</taxon>
    </lineage>
</organism>
<evidence type="ECO:0000256" key="1">
    <source>
        <dbReference type="SAM" id="Phobius"/>
    </source>
</evidence>
<keyword evidence="1" id="KW-0812">Transmembrane</keyword>
<reference evidence="2" key="1">
    <citation type="submission" date="2020-10" db="EMBL/GenBank/DDBJ databases">
        <authorList>
            <person name="Kikuchi T."/>
        </authorList>
    </citation>
    <scope>NUCLEOTIDE SEQUENCE</scope>
    <source>
        <strain evidence="2">NKZ352</strain>
    </source>
</reference>
<dbReference type="AlphaFoldDB" id="A0A8S1HVQ0"/>
<keyword evidence="3" id="KW-1185">Reference proteome</keyword>
<gene>
    <name evidence="2" type="ORF">CAUJ_LOCUS14981</name>
</gene>
<evidence type="ECO:0000313" key="3">
    <source>
        <dbReference type="Proteomes" id="UP000835052"/>
    </source>
</evidence>
<feature type="transmembrane region" description="Helical" evidence="1">
    <location>
        <begin position="92"/>
        <end position="112"/>
    </location>
</feature>
<dbReference type="Proteomes" id="UP000835052">
    <property type="component" value="Unassembled WGS sequence"/>
</dbReference>
<dbReference type="OrthoDB" id="5861055at2759"/>
<protein>
    <submittedName>
        <fullName evidence="2">Uncharacterized protein</fullName>
    </submittedName>
</protein>
<accession>A0A8S1HVQ0</accession>
<sequence length="287" mass="32589">MIGMSTRKKTTEEAASRVRLIYIVFIFNSIITSVAFVFYSLNWFSHINNCGSSGTSITYIAVTAAFFYGVIAILAGSVFFFTSTTSVHSKALIAFTVMTFLFTLTMLITMLISLTADFEPSCLSDGNRIEFFYVWLVTGATLLINSLLLLSAILWRNARNKREAPQLPTYESALAFTRSTVMEERERIKLNITGTSSWKLRLQQILRLPATRTIPAIVTSTLLYLIIYNGAVRLWKGEGHPINRFIWRIQKNNGSLNGELLRKEKLVLDYHKSRFYDARDTPPELGY</sequence>
<keyword evidence="1" id="KW-1133">Transmembrane helix</keyword>
<dbReference type="EMBL" id="CAJGYM010000153">
    <property type="protein sequence ID" value="CAD6199076.1"/>
    <property type="molecule type" value="Genomic_DNA"/>
</dbReference>